<dbReference type="PROSITE" id="PS50053">
    <property type="entry name" value="UBIQUITIN_2"/>
    <property type="match status" value="2"/>
</dbReference>
<organism evidence="3 4">
    <name type="scientific">Emiliania huxleyi (strain CCMP1516)</name>
    <dbReference type="NCBI Taxonomy" id="280463"/>
    <lineage>
        <taxon>Eukaryota</taxon>
        <taxon>Haptista</taxon>
        <taxon>Haptophyta</taxon>
        <taxon>Prymnesiophyceae</taxon>
        <taxon>Isochrysidales</taxon>
        <taxon>Noelaerhabdaceae</taxon>
        <taxon>Emiliania</taxon>
    </lineage>
</organism>
<protein>
    <recommendedName>
        <fullName evidence="2">Ubiquitin-like domain-containing protein</fullName>
    </recommendedName>
</protein>
<dbReference type="PaxDb" id="2903-EOD39035"/>
<dbReference type="PRINTS" id="PR00348">
    <property type="entry name" value="UBIQUITIN"/>
</dbReference>
<dbReference type="Gene3D" id="3.10.20.90">
    <property type="entry name" value="Phosphatidylinositol 3-kinase Catalytic Subunit, Chain A, domain 1"/>
    <property type="match status" value="2"/>
</dbReference>
<dbReference type="Proteomes" id="UP000013827">
    <property type="component" value="Unassembled WGS sequence"/>
</dbReference>
<feature type="region of interest" description="Disordered" evidence="1">
    <location>
        <begin position="247"/>
        <end position="302"/>
    </location>
</feature>
<name>A0A0D3KTF0_EMIH1</name>
<dbReference type="AlphaFoldDB" id="A0A0D3KTF0"/>
<feature type="domain" description="Ubiquitin-like" evidence="2">
    <location>
        <begin position="94"/>
        <end position="169"/>
    </location>
</feature>
<proteinExistence type="predicted"/>
<evidence type="ECO:0000313" key="3">
    <source>
        <dbReference type="EnsemblProtists" id="EOD39035"/>
    </source>
</evidence>
<keyword evidence="4" id="KW-1185">Reference proteome</keyword>
<feature type="compositionally biased region" description="Low complexity" evidence="1">
    <location>
        <begin position="262"/>
        <end position="274"/>
    </location>
</feature>
<dbReference type="Pfam" id="PF00240">
    <property type="entry name" value="ubiquitin"/>
    <property type="match status" value="2"/>
</dbReference>
<dbReference type="InterPro" id="IPR050158">
    <property type="entry name" value="Ubiquitin_ubiquitin-like"/>
</dbReference>
<dbReference type="HOGENOM" id="CLU_922655_0_0_1"/>
<dbReference type="KEGG" id="ehx:EMIHUDRAFT_417514"/>
<dbReference type="eggNOG" id="KOG0001">
    <property type="taxonomic scope" value="Eukaryota"/>
</dbReference>
<dbReference type="InterPro" id="IPR019954">
    <property type="entry name" value="Ubiquitin_CS"/>
</dbReference>
<dbReference type="SUPFAM" id="SSF54236">
    <property type="entry name" value="Ubiquitin-like"/>
    <property type="match status" value="2"/>
</dbReference>
<reference evidence="4" key="1">
    <citation type="journal article" date="2013" name="Nature">
        <title>Pan genome of the phytoplankton Emiliania underpins its global distribution.</title>
        <authorList>
            <person name="Read B.A."/>
            <person name="Kegel J."/>
            <person name="Klute M.J."/>
            <person name="Kuo A."/>
            <person name="Lefebvre S.C."/>
            <person name="Maumus F."/>
            <person name="Mayer C."/>
            <person name="Miller J."/>
            <person name="Monier A."/>
            <person name="Salamov A."/>
            <person name="Young J."/>
            <person name="Aguilar M."/>
            <person name="Claverie J.M."/>
            <person name="Frickenhaus S."/>
            <person name="Gonzalez K."/>
            <person name="Herman E.K."/>
            <person name="Lin Y.C."/>
            <person name="Napier J."/>
            <person name="Ogata H."/>
            <person name="Sarno A.F."/>
            <person name="Shmutz J."/>
            <person name="Schroeder D."/>
            <person name="de Vargas C."/>
            <person name="Verret F."/>
            <person name="von Dassow P."/>
            <person name="Valentin K."/>
            <person name="Van de Peer Y."/>
            <person name="Wheeler G."/>
            <person name="Dacks J.B."/>
            <person name="Delwiche C.F."/>
            <person name="Dyhrman S.T."/>
            <person name="Glockner G."/>
            <person name="John U."/>
            <person name="Richards T."/>
            <person name="Worden A.Z."/>
            <person name="Zhang X."/>
            <person name="Grigoriev I.V."/>
            <person name="Allen A.E."/>
            <person name="Bidle K."/>
            <person name="Borodovsky M."/>
            <person name="Bowler C."/>
            <person name="Brownlee C."/>
            <person name="Cock J.M."/>
            <person name="Elias M."/>
            <person name="Gladyshev V.N."/>
            <person name="Groth M."/>
            <person name="Guda C."/>
            <person name="Hadaegh A."/>
            <person name="Iglesias-Rodriguez M.D."/>
            <person name="Jenkins J."/>
            <person name="Jones B.M."/>
            <person name="Lawson T."/>
            <person name="Leese F."/>
            <person name="Lindquist E."/>
            <person name="Lobanov A."/>
            <person name="Lomsadze A."/>
            <person name="Malik S.B."/>
            <person name="Marsh M.E."/>
            <person name="Mackinder L."/>
            <person name="Mock T."/>
            <person name="Mueller-Roeber B."/>
            <person name="Pagarete A."/>
            <person name="Parker M."/>
            <person name="Probert I."/>
            <person name="Quesneville H."/>
            <person name="Raines C."/>
            <person name="Rensing S.A."/>
            <person name="Riano-Pachon D.M."/>
            <person name="Richier S."/>
            <person name="Rokitta S."/>
            <person name="Shiraiwa Y."/>
            <person name="Soanes D.M."/>
            <person name="van der Giezen M."/>
            <person name="Wahlund T.M."/>
            <person name="Williams B."/>
            <person name="Wilson W."/>
            <person name="Wolfe G."/>
            <person name="Wurch L.L."/>
        </authorList>
    </citation>
    <scope>NUCLEOTIDE SEQUENCE</scope>
</reference>
<dbReference type="SMART" id="SM00213">
    <property type="entry name" value="UBQ"/>
    <property type="match status" value="2"/>
</dbReference>
<accession>A0A0D3KTF0</accession>
<dbReference type="EnsemblProtists" id="EOD39035">
    <property type="protein sequence ID" value="EOD39035"/>
    <property type="gene ID" value="EMIHUDRAFT_417514"/>
</dbReference>
<sequence length="302" mass="32597">MRIQLFVKFLPGKTVTLEVEPSDSIEAVKATLQDKEGIPPDQQRLIFAGRRLEDGRTLSDYNIQRESTLHLVLPRVLLLADAAANDPRHDPHRMQIFCRTLTGKILVLALHPNHTIAEVKEQIQGKEGIPPDQQRISFAGMQLEDDGTLVDYNVQKESTLQLVLRLRGGMFHETSGQLDFAALAALRQRVTLRTLDGNAIHTLELTGATSVQELKEAASTALAAAARDAEVDAVDAMSEAEAKAKLKQLLGKRAREPPLSPAPAAAGSGSSAPDAGGGAADAEARKEPRRSPRLAAAAERHA</sequence>
<dbReference type="RefSeq" id="XP_005791464.1">
    <property type="nucleotide sequence ID" value="XM_005791407.1"/>
</dbReference>
<feature type="domain" description="Ubiquitin-like" evidence="2">
    <location>
        <begin position="3"/>
        <end position="73"/>
    </location>
</feature>
<evidence type="ECO:0000256" key="1">
    <source>
        <dbReference type="SAM" id="MobiDB-lite"/>
    </source>
</evidence>
<evidence type="ECO:0000313" key="4">
    <source>
        <dbReference type="Proteomes" id="UP000013827"/>
    </source>
</evidence>
<dbReference type="PROSITE" id="PS00299">
    <property type="entry name" value="UBIQUITIN_1"/>
    <property type="match status" value="1"/>
</dbReference>
<reference evidence="3" key="2">
    <citation type="submission" date="2024-10" db="UniProtKB">
        <authorList>
            <consortium name="EnsemblProtists"/>
        </authorList>
    </citation>
    <scope>IDENTIFICATION</scope>
</reference>
<dbReference type="FunFam" id="3.10.20.90:FF:000160">
    <property type="entry name" value="Polyubiquitin-C"/>
    <property type="match status" value="2"/>
</dbReference>
<dbReference type="InterPro" id="IPR000626">
    <property type="entry name" value="Ubiquitin-like_dom"/>
</dbReference>
<evidence type="ECO:0000259" key="2">
    <source>
        <dbReference type="PROSITE" id="PS50053"/>
    </source>
</evidence>
<dbReference type="GeneID" id="17284306"/>
<dbReference type="PANTHER" id="PTHR10666">
    <property type="entry name" value="UBIQUITIN"/>
    <property type="match status" value="1"/>
</dbReference>
<dbReference type="InterPro" id="IPR019956">
    <property type="entry name" value="Ubiquitin_dom"/>
</dbReference>
<dbReference type="STRING" id="2903.R1FJ28"/>
<dbReference type="InterPro" id="IPR029071">
    <property type="entry name" value="Ubiquitin-like_domsf"/>
</dbReference>